<dbReference type="InterPro" id="IPR009057">
    <property type="entry name" value="Homeodomain-like_sf"/>
</dbReference>
<evidence type="ECO:0000313" key="6">
    <source>
        <dbReference type="Proteomes" id="UP000244903"/>
    </source>
</evidence>
<dbReference type="InterPro" id="IPR018062">
    <property type="entry name" value="HTH_AraC-typ_CS"/>
</dbReference>
<dbReference type="PROSITE" id="PS01124">
    <property type="entry name" value="HTH_ARAC_FAMILY_2"/>
    <property type="match status" value="1"/>
</dbReference>
<keyword evidence="6" id="KW-1185">Reference proteome</keyword>
<evidence type="ECO:0000256" key="1">
    <source>
        <dbReference type="ARBA" id="ARBA00023015"/>
    </source>
</evidence>
<dbReference type="Pfam" id="PF12833">
    <property type="entry name" value="HTH_18"/>
    <property type="match status" value="1"/>
</dbReference>
<evidence type="ECO:0000256" key="3">
    <source>
        <dbReference type="ARBA" id="ARBA00023163"/>
    </source>
</evidence>
<dbReference type="GO" id="GO:0043565">
    <property type="term" value="F:sequence-specific DNA binding"/>
    <property type="evidence" value="ECO:0007669"/>
    <property type="project" value="InterPro"/>
</dbReference>
<sequence length="222" mass="23638">MYSEVTLRDGVALWRSVGGSGSVVPADGCVDLILRDDAVLVAGPSTRWIDTLADGDEGSFGLRLPPGEAASVLGVPLVDLADKRLALEEVVPARDQRITAALRKIAGGLRPAIDLTTSITSATRWTGFVRRSASGLVPARVVAEELAWSERTFRRRMAIEFGYGYATLVRIERAGRARSVLRSGASVSAAAALVGYADQPHLSREFRRLVGMSPGQFVSSSA</sequence>
<dbReference type="PROSITE" id="PS00041">
    <property type="entry name" value="HTH_ARAC_FAMILY_1"/>
    <property type="match status" value="1"/>
</dbReference>
<proteinExistence type="predicted"/>
<evidence type="ECO:0000259" key="4">
    <source>
        <dbReference type="PROSITE" id="PS01124"/>
    </source>
</evidence>
<gene>
    <name evidence="5" type="ORF">A6048_05155</name>
</gene>
<dbReference type="SMART" id="SM00342">
    <property type="entry name" value="HTH_ARAC"/>
    <property type="match status" value="1"/>
</dbReference>
<dbReference type="InterPro" id="IPR018060">
    <property type="entry name" value="HTH_AraC"/>
</dbReference>
<protein>
    <recommendedName>
        <fullName evidence="4">HTH araC/xylS-type domain-containing protein</fullName>
    </recommendedName>
</protein>
<dbReference type="Pfam" id="PF20240">
    <property type="entry name" value="DUF6597"/>
    <property type="match status" value="1"/>
</dbReference>
<evidence type="ECO:0000313" key="5">
    <source>
        <dbReference type="EMBL" id="AWH97233.1"/>
    </source>
</evidence>
<dbReference type="InterPro" id="IPR050204">
    <property type="entry name" value="AraC_XylS_family_regulators"/>
</dbReference>
<keyword evidence="3" id="KW-0804">Transcription</keyword>
<dbReference type="GO" id="GO:0003700">
    <property type="term" value="F:DNA-binding transcription factor activity"/>
    <property type="evidence" value="ECO:0007669"/>
    <property type="project" value="InterPro"/>
</dbReference>
<organism evidence="5 6">
    <name type="scientific">Dietzia psychralcaliphila</name>
    <dbReference type="NCBI Taxonomy" id="139021"/>
    <lineage>
        <taxon>Bacteria</taxon>
        <taxon>Bacillati</taxon>
        <taxon>Actinomycetota</taxon>
        <taxon>Actinomycetes</taxon>
        <taxon>Mycobacteriales</taxon>
        <taxon>Dietziaceae</taxon>
        <taxon>Dietzia</taxon>
    </lineage>
</organism>
<reference evidence="5 6" key="1">
    <citation type="submission" date="2016-04" db="EMBL/GenBank/DDBJ databases">
        <title>Complete genome sequence of the haloalkaliphilic hydrocarbon-degrading bacterium Dietzia psychralcaliphila ILA-1T, isolated from a drain of a fish product-processing plant.</title>
        <authorList>
            <person name="Zhao J."/>
            <person name="Hu B."/>
            <person name="Geng S."/>
            <person name="Nie Y."/>
            <person name="Tang Y."/>
        </authorList>
    </citation>
    <scope>NUCLEOTIDE SEQUENCE [LARGE SCALE GENOMIC DNA]</scope>
    <source>
        <strain evidence="5 6">ILA-1</strain>
    </source>
</reference>
<evidence type="ECO:0000256" key="2">
    <source>
        <dbReference type="ARBA" id="ARBA00023125"/>
    </source>
</evidence>
<keyword evidence="2" id="KW-0238">DNA-binding</keyword>
<dbReference type="PANTHER" id="PTHR46796">
    <property type="entry name" value="HTH-TYPE TRANSCRIPTIONAL ACTIVATOR RHAS-RELATED"/>
    <property type="match status" value="1"/>
</dbReference>
<accession>A0AAD0JSL2</accession>
<dbReference type="EMBL" id="CP015453">
    <property type="protein sequence ID" value="AWH97233.1"/>
    <property type="molecule type" value="Genomic_DNA"/>
</dbReference>
<dbReference type="PANTHER" id="PTHR46796:SF15">
    <property type="entry name" value="BLL1074 PROTEIN"/>
    <property type="match status" value="1"/>
</dbReference>
<dbReference type="Gene3D" id="1.10.10.60">
    <property type="entry name" value="Homeodomain-like"/>
    <property type="match status" value="1"/>
</dbReference>
<name>A0AAD0JSL2_9ACTN</name>
<dbReference type="KEGG" id="dpc:A6048_05155"/>
<feature type="domain" description="HTH araC/xylS-type" evidence="4">
    <location>
        <begin position="123"/>
        <end position="220"/>
    </location>
</feature>
<keyword evidence="1" id="KW-0805">Transcription regulation</keyword>
<dbReference type="InterPro" id="IPR046532">
    <property type="entry name" value="DUF6597"/>
</dbReference>
<dbReference type="SUPFAM" id="SSF46689">
    <property type="entry name" value="Homeodomain-like"/>
    <property type="match status" value="1"/>
</dbReference>
<dbReference type="Proteomes" id="UP000244903">
    <property type="component" value="Chromosome"/>
</dbReference>
<dbReference type="AlphaFoldDB" id="A0AAD0JSL2"/>